<feature type="non-terminal residue" evidence="1">
    <location>
        <position position="82"/>
    </location>
</feature>
<name>A0ABN7X0A7_GIGMA</name>
<dbReference type="Proteomes" id="UP000789901">
    <property type="component" value="Unassembled WGS sequence"/>
</dbReference>
<keyword evidence="2" id="KW-1185">Reference proteome</keyword>
<proteinExistence type="predicted"/>
<organism evidence="1 2">
    <name type="scientific">Gigaspora margarita</name>
    <dbReference type="NCBI Taxonomy" id="4874"/>
    <lineage>
        <taxon>Eukaryota</taxon>
        <taxon>Fungi</taxon>
        <taxon>Fungi incertae sedis</taxon>
        <taxon>Mucoromycota</taxon>
        <taxon>Glomeromycotina</taxon>
        <taxon>Glomeromycetes</taxon>
        <taxon>Diversisporales</taxon>
        <taxon>Gigasporaceae</taxon>
        <taxon>Gigaspora</taxon>
    </lineage>
</organism>
<evidence type="ECO:0000313" key="1">
    <source>
        <dbReference type="EMBL" id="CAG8843942.1"/>
    </source>
</evidence>
<gene>
    <name evidence="1" type="ORF">GMARGA_LOCUS36812</name>
</gene>
<reference evidence="1 2" key="1">
    <citation type="submission" date="2021-06" db="EMBL/GenBank/DDBJ databases">
        <authorList>
            <person name="Kallberg Y."/>
            <person name="Tangrot J."/>
            <person name="Rosling A."/>
        </authorList>
    </citation>
    <scope>NUCLEOTIDE SEQUENCE [LARGE SCALE GENOMIC DNA]</scope>
    <source>
        <strain evidence="1 2">120-4 pot B 10/14</strain>
    </source>
</reference>
<evidence type="ECO:0000313" key="2">
    <source>
        <dbReference type="Proteomes" id="UP000789901"/>
    </source>
</evidence>
<feature type="non-terminal residue" evidence="1">
    <location>
        <position position="1"/>
    </location>
</feature>
<protein>
    <submittedName>
        <fullName evidence="1">30112_t:CDS:1</fullName>
    </submittedName>
</protein>
<accession>A0ABN7X0A7</accession>
<comment type="caution">
    <text evidence="1">The sequence shown here is derived from an EMBL/GenBank/DDBJ whole genome shotgun (WGS) entry which is preliminary data.</text>
</comment>
<dbReference type="EMBL" id="CAJVQB010074086">
    <property type="protein sequence ID" value="CAG8843942.1"/>
    <property type="molecule type" value="Genomic_DNA"/>
</dbReference>
<sequence>ELDMNLLVKHFIDYEILYPVLWLLQRFIAQMKYNPLVWASSDPLKWFATTNNRAYYEKPLGFNKVYGSDRDYFIIDEYEALQ</sequence>